<sequence>MPALADHRSETRQVLARRLAAEFMTFTVDAVERCVADVQAVMTHLGVNPTPALVERMAREHLIGMVKSEPPSGRAAGPWGGALPGHVPHRADGGVGGTGKGGVDG</sequence>
<feature type="region of interest" description="Disordered" evidence="1">
    <location>
        <begin position="67"/>
        <end position="105"/>
    </location>
</feature>
<organism evidence="2 3">
    <name type="scientific">Actinomadura namibiensis</name>
    <dbReference type="NCBI Taxonomy" id="182080"/>
    <lineage>
        <taxon>Bacteria</taxon>
        <taxon>Bacillati</taxon>
        <taxon>Actinomycetota</taxon>
        <taxon>Actinomycetes</taxon>
        <taxon>Streptosporangiales</taxon>
        <taxon>Thermomonosporaceae</taxon>
        <taxon>Actinomadura</taxon>
    </lineage>
</organism>
<dbReference type="Proteomes" id="UP000572680">
    <property type="component" value="Unassembled WGS sequence"/>
</dbReference>
<protein>
    <submittedName>
        <fullName evidence="2">Phage-related minor tail protein</fullName>
    </submittedName>
</protein>
<dbReference type="RefSeq" id="WP_246442957.1">
    <property type="nucleotide sequence ID" value="NZ_BAAALP010000010.1"/>
</dbReference>
<feature type="compositionally biased region" description="Gly residues" evidence="1">
    <location>
        <begin position="93"/>
        <end position="105"/>
    </location>
</feature>
<name>A0A7W3LP31_ACTNM</name>
<accession>A0A7W3LP31</accession>
<gene>
    <name evidence="2" type="ORF">HNR61_003346</name>
</gene>
<evidence type="ECO:0000313" key="2">
    <source>
        <dbReference type="EMBL" id="MBA8951706.1"/>
    </source>
</evidence>
<dbReference type="AlphaFoldDB" id="A0A7W3LP31"/>
<proteinExistence type="predicted"/>
<reference evidence="2 3" key="1">
    <citation type="submission" date="2020-08" db="EMBL/GenBank/DDBJ databases">
        <title>Genomic Encyclopedia of Type Strains, Phase IV (KMG-IV): sequencing the most valuable type-strain genomes for metagenomic binning, comparative biology and taxonomic classification.</title>
        <authorList>
            <person name="Goeker M."/>
        </authorList>
    </citation>
    <scope>NUCLEOTIDE SEQUENCE [LARGE SCALE GENOMIC DNA]</scope>
    <source>
        <strain evidence="2 3">DSM 44197</strain>
    </source>
</reference>
<evidence type="ECO:0000313" key="3">
    <source>
        <dbReference type="Proteomes" id="UP000572680"/>
    </source>
</evidence>
<keyword evidence="3" id="KW-1185">Reference proteome</keyword>
<dbReference type="EMBL" id="JACJIA010000004">
    <property type="protein sequence ID" value="MBA8951706.1"/>
    <property type="molecule type" value="Genomic_DNA"/>
</dbReference>
<evidence type="ECO:0000256" key="1">
    <source>
        <dbReference type="SAM" id="MobiDB-lite"/>
    </source>
</evidence>
<comment type="caution">
    <text evidence="2">The sequence shown here is derived from an EMBL/GenBank/DDBJ whole genome shotgun (WGS) entry which is preliminary data.</text>
</comment>